<dbReference type="Proteomes" id="UP001164746">
    <property type="component" value="Chromosome 5"/>
</dbReference>
<keyword evidence="2" id="KW-1185">Reference proteome</keyword>
<organism evidence="1 2">
    <name type="scientific">Mya arenaria</name>
    <name type="common">Soft-shell clam</name>
    <dbReference type="NCBI Taxonomy" id="6604"/>
    <lineage>
        <taxon>Eukaryota</taxon>
        <taxon>Metazoa</taxon>
        <taxon>Spiralia</taxon>
        <taxon>Lophotrochozoa</taxon>
        <taxon>Mollusca</taxon>
        <taxon>Bivalvia</taxon>
        <taxon>Autobranchia</taxon>
        <taxon>Heteroconchia</taxon>
        <taxon>Euheterodonta</taxon>
        <taxon>Imparidentia</taxon>
        <taxon>Neoheterodontei</taxon>
        <taxon>Myida</taxon>
        <taxon>Myoidea</taxon>
        <taxon>Myidae</taxon>
        <taxon>Mya</taxon>
    </lineage>
</organism>
<proteinExistence type="predicted"/>
<accession>A0ABY7E7F5</accession>
<sequence length="80" mass="9155">MVFLSSDGIDGSMLKRVAAICSSTFMVPLLQRGAETLQIQLVFEHILYRHYRTVYRELDVKLQDLWTSFDDGDISASAFH</sequence>
<dbReference type="EMBL" id="CP111016">
    <property type="protein sequence ID" value="WAR04866.1"/>
    <property type="molecule type" value="Genomic_DNA"/>
</dbReference>
<reference evidence="1" key="1">
    <citation type="submission" date="2022-11" db="EMBL/GenBank/DDBJ databases">
        <title>Centuries of genome instability and evolution in soft-shell clam transmissible cancer (bioRxiv).</title>
        <authorList>
            <person name="Hart S.F.M."/>
            <person name="Yonemitsu M.A."/>
            <person name="Giersch R.M."/>
            <person name="Beal B.F."/>
            <person name="Arriagada G."/>
            <person name="Davis B.W."/>
            <person name="Ostrander E.A."/>
            <person name="Goff S.P."/>
            <person name="Metzger M.J."/>
        </authorList>
    </citation>
    <scope>NUCLEOTIDE SEQUENCE</scope>
    <source>
        <strain evidence="1">MELC-2E11</strain>
        <tissue evidence="1">Siphon/mantle</tissue>
    </source>
</reference>
<evidence type="ECO:0000313" key="1">
    <source>
        <dbReference type="EMBL" id="WAR04866.1"/>
    </source>
</evidence>
<name>A0ABY7E7F5_MYAAR</name>
<feature type="non-terminal residue" evidence="1">
    <location>
        <position position="80"/>
    </location>
</feature>
<gene>
    <name evidence="1" type="ORF">MAR_020235</name>
</gene>
<evidence type="ECO:0000313" key="2">
    <source>
        <dbReference type="Proteomes" id="UP001164746"/>
    </source>
</evidence>
<protein>
    <submittedName>
        <fullName evidence="1">Uncharacterized protein</fullName>
    </submittedName>
</protein>